<evidence type="ECO:0000313" key="2">
    <source>
        <dbReference type="EMBL" id="KAK7484315.1"/>
    </source>
</evidence>
<evidence type="ECO:0000313" key="3">
    <source>
        <dbReference type="Proteomes" id="UP001519460"/>
    </source>
</evidence>
<organism evidence="2 3">
    <name type="scientific">Batillaria attramentaria</name>
    <dbReference type="NCBI Taxonomy" id="370345"/>
    <lineage>
        <taxon>Eukaryota</taxon>
        <taxon>Metazoa</taxon>
        <taxon>Spiralia</taxon>
        <taxon>Lophotrochozoa</taxon>
        <taxon>Mollusca</taxon>
        <taxon>Gastropoda</taxon>
        <taxon>Caenogastropoda</taxon>
        <taxon>Sorbeoconcha</taxon>
        <taxon>Cerithioidea</taxon>
        <taxon>Batillariidae</taxon>
        <taxon>Batillaria</taxon>
    </lineage>
</organism>
<dbReference type="AlphaFoldDB" id="A0ABD0KB11"/>
<name>A0ABD0KB11_9CAEN</name>
<comment type="caution">
    <text evidence="2">The sequence shown here is derived from an EMBL/GenBank/DDBJ whole genome shotgun (WGS) entry which is preliminary data.</text>
</comment>
<reference evidence="2 3" key="1">
    <citation type="journal article" date="2023" name="Sci. Data">
        <title>Genome assembly of the Korean intertidal mud-creeper Batillaria attramentaria.</title>
        <authorList>
            <person name="Patra A.K."/>
            <person name="Ho P.T."/>
            <person name="Jun S."/>
            <person name="Lee S.J."/>
            <person name="Kim Y."/>
            <person name="Won Y.J."/>
        </authorList>
    </citation>
    <scope>NUCLEOTIDE SEQUENCE [LARGE SCALE GENOMIC DNA]</scope>
    <source>
        <strain evidence="2">Wonlab-2016</strain>
    </source>
</reference>
<dbReference type="Proteomes" id="UP001519460">
    <property type="component" value="Unassembled WGS sequence"/>
</dbReference>
<feature type="chain" id="PRO_5044753731" description="Secreted protein" evidence="1">
    <location>
        <begin position="24"/>
        <end position="121"/>
    </location>
</feature>
<keyword evidence="1" id="KW-0732">Signal</keyword>
<evidence type="ECO:0008006" key="4">
    <source>
        <dbReference type="Google" id="ProtNLM"/>
    </source>
</evidence>
<proteinExistence type="predicted"/>
<sequence length="121" mass="13389">MRCTFTSLSLSLAHLVSVPQLACHLMLSVSTLTRSTLCGGQCFSPADARGQMTSELCTFVDWSSPSVSHVKGPWNHGGRVGDLTAGRLRIHQDGWVVTTSEEEMCVTPRGYQHHHWLRSYC</sequence>
<evidence type="ECO:0000256" key="1">
    <source>
        <dbReference type="SAM" id="SignalP"/>
    </source>
</evidence>
<accession>A0ABD0KB11</accession>
<dbReference type="EMBL" id="JACVVK020000212">
    <property type="protein sequence ID" value="KAK7484315.1"/>
    <property type="molecule type" value="Genomic_DNA"/>
</dbReference>
<gene>
    <name evidence="2" type="ORF">BaRGS_00024440</name>
</gene>
<protein>
    <recommendedName>
        <fullName evidence="4">Secreted protein</fullName>
    </recommendedName>
</protein>
<feature type="signal peptide" evidence="1">
    <location>
        <begin position="1"/>
        <end position="23"/>
    </location>
</feature>
<keyword evidence="3" id="KW-1185">Reference proteome</keyword>